<keyword evidence="1" id="KW-0472">Membrane</keyword>
<protein>
    <recommendedName>
        <fullName evidence="4">Transmembrane protein</fullName>
    </recommendedName>
</protein>
<keyword evidence="3" id="KW-1185">Reference proteome</keyword>
<name>A0A1D8IRF2_9GAMM</name>
<reference evidence="3" key="1">
    <citation type="submission" date="2016-09" db="EMBL/GenBank/DDBJ databases">
        <title>Acidihalobacter prosperus F5.</title>
        <authorList>
            <person name="Khaleque H.N."/>
            <person name="Ramsay J.P."/>
            <person name="Kaksonen A.H."/>
            <person name="Boxall N.J."/>
            <person name="Watkin E.L.J."/>
        </authorList>
    </citation>
    <scope>NUCLEOTIDE SEQUENCE [LARGE SCALE GENOMIC DNA]</scope>
    <source>
        <strain evidence="3">F5</strain>
    </source>
</reference>
<keyword evidence="1" id="KW-1133">Transmembrane helix</keyword>
<evidence type="ECO:0000256" key="1">
    <source>
        <dbReference type="SAM" id="Phobius"/>
    </source>
</evidence>
<organism evidence="2 3">
    <name type="scientific">Acidihalobacter yilgarnensis</name>
    <dbReference type="NCBI Taxonomy" id="2819280"/>
    <lineage>
        <taxon>Bacteria</taxon>
        <taxon>Pseudomonadati</taxon>
        <taxon>Pseudomonadota</taxon>
        <taxon>Gammaproteobacteria</taxon>
        <taxon>Chromatiales</taxon>
        <taxon>Ectothiorhodospiraceae</taxon>
        <taxon>Acidihalobacter</taxon>
    </lineage>
</organism>
<gene>
    <name evidence="2" type="ORF">BI364_15275</name>
</gene>
<keyword evidence="1" id="KW-0812">Transmembrane</keyword>
<evidence type="ECO:0000313" key="3">
    <source>
        <dbReference type="Proteomes" id="UP000095401"/>
    </source>
</evidence>
<dbReference type="RefSeq" id="WP_070079471.1">
    <property type="nucleotide sequence ID" value="NZ_CP017415.1"/>
</dbReference>
<feature type="transmembrane region" description="Helical" evidence="1">
    <location>
        <begin position="91"/>
        <end position="114"/>
    </location>
</feature>
<dbReference type="KEGG" id="aprs:BI364_15275"/>
<proteinExistence type="predicted"/>
<sequence length="143" mass="15747">MITGFDQYRWLRLGGAVFIVLLFFVLVKPALASLAAIAQNGAPPSAHVHANALRRDRVTSHGEHTRASAVDRAVMEDNRALFEFTEPKSPYSVVSFGFLCFALLILLAASLSALMGRRLRDPIESDLGSKHSPLYLATLRLRI</sequence>
<evidence type="ECO:0000313" key="2">
    <source>
        <dbReference type="EMBL" id="AOU99118.1"/>
    </source>
</evidence>
<dbReference type="Proteomes" id="UP000095401">
    <property type="component" value="Chromosome"/>
</dbReference>
<dbReference type="AlphaFoldDB" id="A0A1D8IRF2"/>
<dbReference type="EMBL" id="CP017415">
    <property type="protein sequence ID" value="AOU99118.1"/>
    <property type="molecule type" value="Genomic_DNA"/>
</dbReference>
<evidence type="ECO:0008006" key="4">
    <source>
        <dbReference type="Google" id="ProtNLM"/>
    </source>
</evidence>
<accession>A0A1D8IRF2</accession>